<name>A0A2I2KSV9_9ACTN</name>
<protein>
    <submittedName>
        <fullName evidence="2">Methyltransferase family protein</fullName>
    </submittedName>
</protein>
<evidence type="ECO:0000313" key="2">
    <source>
        <dbReference type="EMBL" id="SNQ48730.1"/>
    </source>
</evidence>
<keyword evidence="3" id="KW-1185">Reference proteome</keyword>
<sequence length="283" mass="30485">MTAPADPGGAPFTGTASEHRAHNQAYWDERVALHLASDLYDVDRFRARRDTLRPFEVTEVGDVTGRRLAHPQCHFGLDTLSWAARGAQVSGLDFSPAAIAAARALAAECDLPARFVVADVYDAPAVLGAGAYDIVYTGFGALVWLDDLTRWAAAMAALLTPGGFLYLAEFHPFAGILDETDGRCVTEDYFAGGPRRWESTGSYADARAVTTANITVQRDHTLGEIVSAVAGAGLRVEFLHEHPVTLFARTAALRRGPDRLFRPPAGAPRVPLTYTLRAAKPPL</sequence>
<organism evidence="2 3">
    <name type="scientific">Frankia canadensis</name>
    <dbReference type="NCBI Taxonomy" id="1836972"/>
    <lineage>
        <taxon>Bacteria</taxon>
        <taxon>Bacillati</taxon>
        <taxon>Actinomycetota</taxon>
        <taxon>Actinomycetes</taxon>
        <taxon>Frankiales</taxon>
        <taxon>Frankiaceae</taxon>
        <taxon>Frankia</taxon>
    </lineage>
</organism>
<gene>
    <name evidence="2" type="ORF">FRACA_2720002</name>
</gene>
<dbReference type="CDD" id="cd02440">
    <property type="entry name" value="AdoMet_MTases"/>
    <property type="match status" value="1"/>
</dbReference>
<keyword evidence="2" id="KW-0808">Transferase</keyword>
<dbReference type="InterPro" id="IPR013217">
    <property type="entry name" value="Methyltransf_12"/>
</dbReference>
<dbReference type="Gene3D" id="3.40.50.150">
    <property type="entry name" value="Vaccinia Virus protein VP39"/>
    <property type="match status" value="1"/>
</dbReference>
<dbReference type="EMBL" id="FZMO01000193">
    <property type="protein sequence ID" value="SNQ48730.1"/>
    <property type="molecule type" value="Genomic_DNA"/>
</dbReference>
<dbReference type="GO" id="GO:0032259">
    <property type="term" value="P:methylation"/>
    <property type="evidence" value="ECO:0007669"/>
    <property type="project" value="UniProtKB-KW"/>
</dbReference>
<reference evidence="2 3" key="1">
    <citation type="submission" date="2017-06" db="EMBL/GenBank/DDBJ databases">
        <authorList>
            <person name="Kim H.J."/>
            <person name="Triplett B.A."/>
        </authorList>
    </citation>
    <scope>NUCLEOTIDE SEQUENCE [LARGE SCALE GENOMIC DNA]</scope>
    <source>
        <strain evidence="2">FRACA_ARgP5</strain>
    </source>
</reference>
<dbReference type="InterPro" id="IPR029063">
    <property type="entry name" value="SAM-dependent_MTases_sf"/>
</dbReference>
<evidence type="ECO:0000313" key="3">
    <source>
        <dbReference type="Proteomes" id="UP000234331"/>
    </source>
</evidence>
<dbReference type="SUPFAM" id="SSF53335">
    <property type="entry name" value="S-adenosyl-L-methionine-dependent methyltransferases"/>
    <property type="match status" value="1"/>
</dbReference>
<dbReference type="AlphaFoldDB" id="A0A2I2KSV9"/>
<keyword evidence="2" id="KW-0489">Methyltransferase</keyword>
<proteinExistence type="predicted"/>
<dbReference type="Pfam" id="PF08242">
    <property type="entry name" value="Methyltransf_12"/>
    <property type="match status" value="1"/>
</dbReference>
<dbReference type="GO" id="GO:0008168">
    <property type="term" value="F:methyltransferase activity"/>
    <property type="evidence" value="ECO:0007669"/>
    <property type="project" value="UniProtKB-KW"/>
</dbReference>
<dbReference type="OrthoDB" id="8385759at2"/>
<evidence type="ECO:0000259" key="1">
    <source>
        <dbReference type="Pfam" id="PF08242"/>
    </source>
</evidence>
<feature type="domain" description="Methyltransferase type 12" evidence="1">
    <location>
        <begin position="73"/>
        <end position="165"/>
    </location>
</feature>
<dbReference type="Proteomes" id="UP000234331">
    <property type="component" value="Unassembled WGS sequence"/>
</dbReference>
<accession>A0A2I2KSV9</accession>
<dbReference type="RefSeq" id="WP_101832357.1">
    <property type="nucleotide sequence ID" value="NZ_FZMO01000193.1"/>
</dbReference>